<protein>
    <submittedName>
        <fullName evidence="1">Uncharacterized protein</fullName>
    </submittedName>
</protein>
<accession>A0A813E5W6</accession>
<dbReference type="EMBL" id="CAJNNV010008612">
    <property type="protein sequence ID" value="CAE8596467.1"/>
    <property type="molecule type" value="Genomic_DNA"/>
</dbReference>
<dbReference type="OrthoDB" id="428800at2759"/>
<keyword evidence="2" id="KW-1185">Reference proteome</keyword>
<gene>
    <name evidence="1" type="ORF">PGLA1383_LOCUS14931</name>
</gene>
<sequence length="248" mass="28157">MGLEGCQALGVINSQSLNADPFNVRAEELALQECTVGVEVRRTWSEQELVRSFGGRISAGTPDGMFESWDGTLTCVQVVRVPLLPDSSVSDMQDRLSQTVLTKVVKSQQWLRFTQSSPKDFVIFCWLPYCIPDYVMEHAEVLMTRIQRLDARFSLRLRTPEDAPSLFPALFARNRDAARKRTSSSFTECDVSTFTGSESDTEDAEEYCSWDITWAWDEEPPETGENCNDTDSEDEVEFEWCITWDDNG</sequence>
<name>A0A813E5W6_POLGL</name>
<evidence type="ECO:0000313" key="1">
    <source>
        <dbReference type="EMBL" id="CAE8596467.1"/>
    </source>
</evidence>
<comment type="caution">
    <text evidence="1">The sequence shown here is derived from an EMBL/GenBank/DDBJ whole genome shotgun (WGS) entry which is preliminary data.</text>
</comment>
<reference evidence="1" key="1">
    <citation type="submission" date="2021-02" db="EMBL/GenBank/DDBJ databases">
        <authorList>
            <person name="Dougan E. K."/>
            <person name="Rhodes N."/>
            <person name="Thang M."/>
            <person name="Chan C."/>
        </authorList>
    </citation>
    <scope>NUCLEOTIDE SEQUENCE</scope>
</reference>
<organism evidence="1 2">
    <name type="scientific">Polarella glacialis</name>
    <name type="common">Dinoflagellate</name>
    <dbReference type="NCBI Taxonomy" id="89957"/>
    <lineage>
        <taxon>Eukaryota</taxon>
        <taxon>Sar</taxon>
        <taxon>Alveolata</taxon>
        <taxon>Dinophyceae</taxon>
        <taxon>Suessiales</taxon>
        <taxon>Suessiaceae</taxon>
        <taxon>Polarella</taxon>
    </lineage>
</organism>
<evidence type="ECO:0000313" key="2">
    <source>
        <dbReference type="Proteomes" id="UP000654075"/>
    </source>
</evidence>
<dbReference type="AlphaFoldDB" id="A0A813E5W6"/>
<proteinExistence type="predicted"/>
<dbReference type="Proteomes" id="UP000654075">
    <property type="component" value="Unassembled WGS sequence"/>
</dbReference>